<dbReference type="InterPro" id="IPR020904">
    <property type="entry name" value="Sc_DH/Rdtase_CS"/>
</dbReference>
<dbReference type="PANTHER" id="PTHR42879">
    <property type="entry name" value="3-OXOACYL-(ACYL-CARRIER-PROTEIN) REDUCTASE"/>
    <property type="match status" value="1"/>
</dbReference>
<sequence length="262" mass="28071">MSKFNGKVAIVTGSTSGIGLEIARQLAGNGCSVILTGLGDQTLIDSLLQEFQSKYSSKTSYVSADLTDVTAIKNFCEKVKEEYPQGIDILVNNAGIQFMAPIDDYPDTIWNDTLAITLTASFHLIKSFLPLMRDKKWGRIINMSSQQGLISAPGKCAYSTAKHGLIGLTKCVALEGAPHGITCNAICPGYVDAPMAYVSIKRLAEVNGTTYDEEQAKFISNSPTNKVITVQEVAELTLFLCSHLAGNINGASIPIEGGNTIR</sequence>
<dbReference type="STRING" id="225164.V4B5T5"/>
<evidence type="ECO:0000256" key="5">
    <source>
        <dbReference type="RuleBase" id="RU000363"/>
    </source>
</evidence>
<organism evidence="6 7">
    <name type="scientific">Lottia gigantea</name>
    <name type="common">Giant owl limpet</name>
    <dbReference type="NCBI Taxonomy" id="225164"/>
    <lineage>
        <taxon>Eukaryota</taxon>
        <taxon>Metazoa</taxon>
        <taxon>Spiralia</taxon>
        <taxon>Lophotrochozoa</taxon>
        <taxon>Mollusca</taxon>
        <taxon>Gastropoda</taxon>
        <taxon>Patellogastropoda</taxon>
        <taxon>Lottioidea</taxon>
        <taxon>Lottiidae</taxon>
        <taxon>Lottia</taxon>
    </lineage>
</organism>
<evidence type="ECO:0000256" key="1">
    <source>
        <dbReference type="ARBA" id="ARBA00006484"/>
    </source>
</evidence>
<dbReference type="CTD" id="20241005"/>
<dbReference type="EC" id="1.1.1.100" evidence="2"/>
<evidence type="ECO:0000313" key="7">
    <source>
        <dbReference type="Proteomes" id="UP000030746"/>
    </source>
</evidence>
<dbReference type="RefSeq" id="XP_009065446.1">
    <property type="nucleotide sequence ID" value="XM_009067198.1"/>
</dbReference>
<protein>
    <recommendedName>
        <fullName evidence="2">3-oxoacyl-[acyl-carrier-protein] reductase</fullName>
        <ecNumber evidence="2">1.1.1.100</ecNumber>
    </recommendedName>
</protein>
<dbReference type="InterPro" id="IPR050259">
    <property type="entry name" value="SDR"/>
</dbReference>
<dbReference type="PROSITE" id="PS00061">
    <property type="entry name" value="ADH_SHORT"/>
    <property type="match status" value="1"/>
</dbReference>
<comment type="similarity">
    <text evidence="1 5">Belongs to the short-chain dehydrogenases/reductases (SDR) family.</text>
</comment>
<dbReference type="Proteomes" id="UP000030746">
    <property type="component" value="Unassembled WGS sequence"/>
</dbReference>
<dbReference type="AlphaFoldDB" id="V4B5T5"/>
<dbReference type="KEGG" id="lgi:LOTGIDRAFT_168913"/>
<dbReference type="SUPFAM" id="SSF51735">
    <property type="entry name" value="NAD(P)-binding Rossmann-fold domains"/>
    <property type="match status" value="1"/>
</dbReference>
<dbReference type="EMBL" id="KB203567">
    <property type="protein sequence ID" value="ESO83869.1"/>
    <property type="molecule type" value="Genomic_DNA"/>
</dbReference>
<dbReference type="OrthoDB" id="417891at2759"/>
<reference evidence="6 7" key="1">
    <citation type="journal article" date="2013" name="Nature">
        <title>Insights into bilaterian evolution from three spiralian genomes.</title>
        <authorList>
            <person name="Simakov O."/>
            <person name="Marletaz F."/>
            <person name="Cho S.J."/>
            <person name="Edsinger-Gonzales E."/>
            <person name="Havlak P."/>
            <person name="Hellsten U."/>
            <person name="Kuo D.H."/>
            <person name="Larsson T."/>
            <person name="Lv J."/>
            <person name="Arendt D."/>
            <person name="Savage R."/>
            <person name="Osoegawa K."/>
            <person name="de Jong P."/>
            <person name="Grimwood J."/>
            <person name="Chapman J.A."/>
            <person name="Shapiro H."/>
            <person name="Aerts A."/>
            <person name="Otillar R.P."/>
            <person name="Terry A.Y."/>
            <person name="Boore J.L."/>
            <person name="Grigoriev I.V."/>
            <person name="Lindberg D.R."/>
            <person name="Seaver E.C."/>
            <person name="Weisblat D.A."/>
            <person name="Putnam N.H."/>
            <person name="Rokhsar D.S."/>
        </authorList>
    </citation>
    <scope>NUCLEOTIDE SEQUENCE [LARGE SCALE GENOMIC DNA]</scope>
</reference>
<dbReference type="InterPro" id="IPR036291">
    <property type="entry name" value="NAD(P)-bd_dom_sf"/>
</dbReference>
<dbReference type="PANTHER" id="PTHR42879:SF2">
    <property type="entry name" value="3-OXOACYL-[ACYL-CARRIER-PROTEIN] REDUCTASE FABG"/>
    <property type="match status" value="1"/>
</dbReference>
<accession>V4B5T5</accession>
<dbReference type="Gene3D" id="3.40.50.720">
    <property type="entry name" value="NAD(P)-binding Rossmann-like Domain"/>
    <property type="match status" value="1"/>
</dbReference>
<proteinExistence type="inferred from homology"/>
<evidence type="ECO:0000256" key="2">
    <source>
        <dbReference type="ARBA" id="ARBA00012948"/>
    </source>
</evidence>
<dbReference type="PRINTS" id="PR00081">
    <property type="entry name" value="GDHRDH"/>
</dbReference>
<dbReference type="GO" id="GO:0032787">
    <property type="term" value="P:monocarboxylic acid metabolic process"/>
    <property type="evidence" value="ECO:0007669"/>
    <property type="project" value="UniProtKB-ARBA"/>
</dbReference>
<dbReference type="OMA" id="SMTTEHW"/>
<gene>
    <name evidence="6" type="ORF">LOTGIDRAFT_168913</name>
</gene>
<dbReference type="GO" id="GO:0004316">
    <property type="term" value="F:3-oxoacyl-[acyl-carrier-protein] reductase (NADPH) activity"/>
    <property type="evidence" value="ECO:0007669"/>
    <property type="project" value="UniProtKB-EC"/>
</dbReference>
<dbReference type="InterPro" id="IPR002347">
    <property type="entry name" value="SDR_fam"/>
</dbReference>
<dbReference type="PRINTS" id="PR00080">
    <property type="entry name" value="SDRFAMILY"/>
</dbReference>
<name>V4B5T5_LOTGI</name>
<keyword evidence="7" id="KW-1185">Reference proteome</keyword>
<dbReference type="GeneID" id="20241005"/>
<evidence type="ECO:0000256" key="4">
    <source>
        <dbReference type="ARBA" id="ARBA00048508"/>
    </source>
</evidence>
<evidence type="ECO:0000256" key="3">
    <source>
        <dbReference type="ARBA" id="ARBA00023002"/>
    </source>
</evidence>
<evidence type="ECO:0000313" key="6">
    <source>
        <dbReference type="EMBL" id="ESO83869.1"/>
    </source>
</evidence>
<keyword evidence="3" id="KW-0560">Oxidoreductase</keyword>
<dbReference type="NCBIfam" id="NF009093">
    <property type="entry name" value="PRK12429.1"/>
    <property type="match status" value="1"/>
</dbReference>
<dbReference type="HOGENOM" id="CLU_010194_1_0_1"/>
<dbReference type="Pfam" id="PF00106">
    <property type="entry name" value="adh_short"/>
    <property type="match status" value="1"/>
</dbReference>
<dbReference type="FunFam" id="3.40.50.720:FF:000084">
    <property type="entry name" value="Short-chain dehydrogenase reductase"/>
    <property type="match status" value="1"/>
</dbReference>
<comment type="catalytic activity">
    <reaction evidence="4">
        <text>a (3R)-hydroxyacyl-[ACP] + NADP(+) = a 3-oxoacyl-[ACP] + NADPH + H(+)</text>
        <dbReference type="Rhea" id="RHEA:17397"/>
        <dbReference type="Rhea" id="RHEA-COMP:9916"/>
        <dbReference type="Rhea" id="RHEA-COMP:9945"/>
        <dbReference type="ChEBI" id="CHEBI:15378"/>
        <dbReference type="ChEBI" id="CHEBI:57783"/>
        <dbReference type="ChEBI" id="CHEBI:58349"/>
        <dbReference type="ChEBI" id="CHEBI:78776"/>
        <dbReference type="ChEBI" id="CHEBI:78827"/>
        <dbReference type="EC" id="1.1.1.100"/>
    </reaction>
</comment>